<protein>
    <submittedName>
        <fullName evidence="2">Uncharacterized protein</fullName>
    </submittedName>
</protein>
<sequence>METALDRSPWKNNVLMLHLELREIFIPQRIAGTRATLTLTFRNRFRDTVDCEFAHSGSLRRRQTNGSVCIMYPSEITTPIPWMSHLSHELTATIEISDADTVLYETAIRVAPLKMKHVLSGERMFLELPMDKVSCSAVCVCMNMSERSSKVFLQNMPLHHILPLFPRPIVDCYLVADAGYTIKRSIYDQRTKTITDKVPISLVSKPKRVSIVIRGFVGDVLWESTVYNGEIDPKTGELVMYELINALDVLAIGTLSTLHKSIFKKTKASQSRDVKSDRSISRKEKRQQEKEYKLLLSACILEGVVAAPTRGTSLSRTRGPSVLEVLASIKSLSHENLDPIDLLASYSTRECDQSILDGLKTVMLGCSGKWIITKRIRNWISAIDHKHLLASLAQSYISPRHLAVPERIGKSQLHDILRDCDDDNVCYVLSILCRDAMTLPKVVIGENTYFAPTSNEQVFPQKWLQTSDDSMNSIHRFCIAYDIPQKSVCNFLWERLCIADPSNNTTDPTAEMVMNKLSLLLTTVLDTGTAKQWRNGLGETHTLRSLFIDLIIYIVTTADILPLHMLYQTDAYGPAMDISQVYESEESILCVDPLEEIRHVEQITVEEDGYPKALVFSRHVQQHKDVVNSPSSSIIKPAVSTIQTTKSTYEQNPSASQSLCGQGETRMLHSLSSEVSLSIADLATEPKNESCETANRVMQAKHPAIPRPKDKLRGKFHAQPVSSSAVGMALAGHAISGSLSNVSCLEDDVILSTIDHTDRSKSSMRGSRAKTVVNPTLNQTSESSHPSFITISRLNTPTNNSSDSLLPIRSNAFVDLVKLMIQKRVLPTSQEAVDRYTGNLIEGVVTPANQFVHPAWGHKQINAMRDLCVAAAHLHHTILKLSTCIESVDKERVKLLIANILSDSELERLLLSFTEPLLCSPCKLTSSTKETQTVSSFPLTSSHKLSCNSSLDFSLIWDKMRQNDKVIDSVLERATTYASSLTSNRCTVNTTFTSSAQRSTETPLSGNTGFARSSSKDTNYLFEPNYESRAGTPDICQMLESVESGICDQESTIWGYRTYSHECQGLILAQ</sequence>
<dbReference type="VEuPathDB" id="GiardiaDB:QR46_0631"/>
<organism evidence="2 3">
    <name type="scientific">Giardia duodenalis assemblage B</name>
    <dbReference type="NCBI Taxonomy" id="1394984"/>
    <lineage>
        <taxon>Eukaryota</taxon>
        <taxon>Metamonada</taxon>
        <taxon>Diplomonadida</taxon>
        <taxon>Hexamitidae</taxon>
        <taxon>Giardiinae</taxon>
        <taxon>Giardia</taxon>
    </lineage>
</organism>
<gene>
    <name evidence="2" type="ORF">QR46_0631</name>
</gene>
<evidence type="ECO:0000313" key="2">
    <source>
        <dbReference type="EMBL" id="KWX15309.1"/>
    </source>
</evidence>
<dbReference type="AlphaFoldDB" id="A0A132NZ04"/>
<name>A0A132NZ04_GIAIN</name>
<comment type="caution">
    <text evidence="2">The sequence shown here is derived from an EMBL/GenBank/DDBJ whole genome shotgun (WGS) entry which is preliminary data.</text>
</comment>
<accession>A0A132NZ04</accession>
<evidence type="ECO:0000313" key="3">
    <source>
        <dbReference type="Proteomes" id="UP000070089"/>
    </source>
</evidence>
<feature type="region of interest" description="Disordered" evidence="1">
    <location>
        <begin position="997"/>
        <end position="1016"/>
    </location>
</feature>
<reference evidence="2 3" key="1">
    <citation type="journal article" date="2015" name="Mol. Biochem. Parasitol.">
        <title>Identification of polymorphic genes for use in assemblage B genotyping assays through comparative genomics of multiple assemblage B Giardia duodenalis isolates.</title>
        <authorList>
            <person name="Wielinga C."/>
            <person name="Thompson R.C."/>
            <person name="Monis P."/>
            <person name="Ryan U."/>
        </authorList>
    </citation>
    <scope>NUCLEOTIDE SEQUENCE [LARGE SCALE GENOMIC DNA]</scope>
    <source>
        <strain evidence="2 3">BAH15c1</strain>
    </source>
</reference>
<evidence type="ECO:0000256" key="1">
    <source>
        <dbReference type="SAM" id="MobiDB-lite"/>
    </source>
</evidence>
<dbReference type="EMBL" id="JXTI01000010">
    <property type="protein sequence ID" value="KWX15309.1"/>
    <property type="molecule type" value="Genomic_DNA"/>
</dbReference>
<proteinExistence type="predicted"/>
<dbReference type="OrthoDB" id="10256044at2759"/>
<dbReference type="Proteomes" id="UP000070089">
    <property type="component" value="Unassembled WGS sequence"/>
</dbReference>